<dbReference type="Proteomes" id="UP000663836">
    <property type="component" value="Unassembled WGS sequence"/>
</dbReference>
<feature type="transmembrane region" description="Helical" evidence="1">
    <location>
        <begin position="165"/>
        <end position="188"/>
    </location>
</feature>
<keyword evidence="1" id="KW-0812">Transmembrane</keyword>
<comment type="caution">
    <text evidence="2">The sequence shown here is derived from an EMBL/GenBank/DDBJ whole genome shotgun (WGS) entry which is preliminary data.</text>
</comment>
<dbReference type="EMBL" id="CAJOBD010005755">
    <property type="protein sequence ID" value="CAF4041657.1"/>
    <property type="molecule type" value="Genomic_DNA"/>
</dbReference>
<protein>
    <submittedName>
        <fullName evidence="2">Uncharacterized protein</fullName>
    </submittedName>
</protein>
<gene>
    <name evidence="2" type="ORF">JBS370_LOCUS28535</name>
</gene>
<keyword evidence="1" id="KW-1133">Transmembrane helix</keyword>
<feature type="transmembrane region" description="Helical" evidence="1">
    <location>
        <begin position="244"/>
        <end position="262"/>
    </location>
</feature>
<evidence type="ECO:0000256" key="1">
    <source>
        <dbReference type="SAM" id="Phobius"/>
    </source>
</evidence>
<reference evidence="2" key="1">
    <citation type="submission" date="2021-02" db="EMBL/GenBank/DDBJ databases">
        <authorList>
            <person name="Nowell W R."/>
        </authorList>
    </citation>
    <scope>NUCLEOTIDE SEQUENCE</scope>
</reference>
<keyword evidence="1" id="KW-0472">Membrane</keyword>
<accession>A0A819RB38</accession>
<sequence length="429" mass="48787">MDIRSSFSAQLQLIGLLCDFSNITLVNNLNEMLDTQLITREVISSIILQTQVNDLVDHFRIQISTTLDRTLKLIRETSVGNLLVSGWKTDASAILFAANTAGDLWAAIEMNILPQSADGLPCYCSTTFQCRSQAAIYQETDPGNTYGDYATSFNVSMIIDSFEGLIGGLNITFRIFIALLIPVVMLSVNRVTSVESGMVPIGRRRRLRYWFTIARNKITTFNLFPDRVDDDENRIREQRYTSRLYVVLLCVSVLVLIIITSLSHQHNTRTIEFPTITIYKELQSRFSDELTCPCSHVSIPYRRFIELYPSFHQVCSSAFISKQWIAMVFPQSNMKIYEDFRVQATGQFQLLQNFCELAEQTVVRALQDFATSEFITANVISATVFDAQMRSTINTFQLETPSAFISTLELIRRTTHGNAFMTVYASNWK</sequence>
<evidence type="ECO:0000313" key="2">
    <source>
        <dbReference type="EMBL" id="CAF4041657.1"/>
    </source>
</evidence>
<name>A0A819RB38_9BILA</name>
<organism evidence="2 3">
    <name type="scientific">Rotaria sordida</name>
    <dbReference type="NCBI Taxonomy" id="392033"/>
    <lineage>
        <taxon>Eukaryota</taxon>
        <taxon>Metazoa</taxon>
        <taxon>Spiralia</taxon>
        <taxon>Gnathifera</taxon>
        <taxon>Rotifera</taxon>
        <taxon>Eurotatoria</taxon>
        <taxon>Bdelloidea</taxon>
        <taxon>Philodinida</taxon>
        <taxon>Philodinidae</taxon>
        <taxon>Rotaria</taxon>
    </lineage>
</organism>
<dbReference type="AlphaFoldDB" id="A0A819RB38"/>
<evidence type="ECO:0000313" key="3">
    <source>
        <dbReference type="Proteomes" id="UP000663836"/>
    </source>
</evidence>
<proteinExistence type="predicted"/>